<feature type="region of interest" description="Disordered" evidence="1">
    <location>
        <begin position="253"/>
        <end position="285"/>
    </location>
</feature>
<evidence type="ECO:0000313" key="3">
    <source>
        <dbReference type="Proteomes" id="UP000199076"/>
    </source>
</evidence>
<dbReference type="AlphaFoldDB" id="A0A1G7NPL8"/>
<keyword evidence="3" id="KW-1185">Reference proteome</keyword>
<dbReference type="Gene3D" id="3.40.50.1820">
    <property type="entry name" value="alpha/beta hydrolase"/>
    <property type="match status" value="1"/>
</dbReference>
<organism evidence="2 3">
    <name type="scientific">Halorientalis regularis</name>
    <dbReference type="NCBI Taxonomy" id="660518"/>
    <lineage>
        <taxon>Archaea</taxon>
        <taxon>Methanobacteriati</taxon>
        <taxon>Methanobacteriota</taxon>
        <taxon>Stenosarchaea group</taxon>
        <taxon>Halobacteria</taxon>
        <taxon>Halobacteriales</taxon>
        <taxon>Haloarculaceae</taxon>
        <taxon>Halorientalis</taxon>
    </lineage>
</organism>
<protein>
    <recommendedName>
        <fullName evidence="4">Alpha/beta hydrolase</fullName>
    </recommendedName>
</protein>
<gene>
    <name evidence="2" type="ORF">SAMN05216218_10962</name>
</gene>
<evidence type="ECO:0008006" key="4">
    <source>
        <dbReference type="Google" id="ProtNLM"/>
    </source>
</evidence>
<name>A0A1G7NPL8_9EURY</name>
<reference evidence="3" key="1">
    <citation type="submission" date="2016-10" db="EMBL/GenBank/DDBJ databases">
        <authorList>
            <person name="Varghese N."/>
            <person name="Submissions S."/>
        </authorList>
    </citation>
    <scope>NUCLEOTIDE SEQUENCE [LARGE SCALE GENOMIC DNA]</scope>
    <source>
        <strain evidence="3">IBRC-M 10760</strain>
    </source>
</reference>
<accession>A0A1G7NPL8</accession>
<dbReference type="Proteomes" id="UP000199076">
    <property type="component" value="Unassembled WGS sequence"/>
</dbReference>
<feature type="compositionally biased region" description="Acidic residues" evidence="1">
    <location>
        <begin position="259"/>
        <end position="272"/>
    </location>
</feature>
<evidence type="ECO:0000256" key="1">
    <source>
        <dbReference type="SAM" id="MobiDB-lite"/>
    </source>
</evidence>
<dbReference type="PROSITE" id="PS51318">
    <property type="entry name" value="TAT"/>
    <property type="match status" value="1"/>
</dbReference>
<evidence type="ECO:0000313" key="2">
    <source>
        <dbReference type="EMBL" id="SDF75239.1"/>
    </source>
</evidence>
<dbReference type="EMBL" id="FNBK01000009">
    <property type="protein sequence ID" value="SDF75239.1"/>
    <property type="molecule type" value="Genomic_DNA"/>
</dbReference>
<dbReference type="InterPro" id="IPR006311">
    <property type="entry name" value="TAT_signal"/>
</dbReference>
<proteinExistence type="predicted"/>
<dbReference type="InterPro" id="IPR029058">
    <property type="entry name" value="AB_hydrolase_fold"/>
</dbReference>
<sequence>MGRGDEPRRVTRRTYLRTVGTGTAAAVGLGATATGTAAAFEGSYAGRVTTRGHFIAQLFLGVDYTAGHDRTDYDTSATIPGLTDDASPSELVVFVHRYDKGLTGALESLRSFNDGLRSAGYDEALIGYDWDADEGRWGQTVEIADLNADKLGTFVRDYRDASPDTDVRLVAHGGGAKTVAECLEFFMDRGYDTSVKSVDFLGGAIDNDSVATDGQYGQAIAEHCDTCRNYYKTDDDFLGWTYAWKEWDKAVGDTGAEGEPPDNYEEYDVTDDVSDHDSFPLPDDGCVPTVVDNWS</sequence>
<dbReference type="STRING" id="660518.SAMN05216218_10962"/>